<reference evidence="4" key="1">
    <citation type="submission" date="2018-05" db="EMBL/GenBank/DDBJ databases">
        <authorList>
            <person name="Deangelis K."/>
            <person name="Huntemann M."/>
            <person name="Clum A."/>
            <person name="Pillay M."/>
            <person name="Palaniappan K."/>
            <person name="Varghese N."/>
            <person name="Mikhailova N."/>
            <person name="Stamatis D."/>
            <person name="Reddy T."/>
            <person name="Daum C."/>
            <person name="Shapiro N."/>
            <person name="Ivanova N."/>
            <person name="Kyrpides N."/>
            <person name="Woyke T."/>
        </authorList>
    </citation>
    <scope>NUCLEOTIDE SEQUENCE [LARGE SCALE GENOMIC DNA]</scope>
    <source>
        <strain evidence="4">GAS496</strain>
    </source>
</reference>
<keyword evidence="4" id="KW-1185">Reference proteome</keyword>
<dbReference type="InterPro" id="IPR001789">
    <property type="entry name" value="Sig_transdc_resp-reg_receiver"/>
</dbReference>
<dbReference type="PANTHER" id="PTHR45566">
    <property type="entry name" value="HTH-TYPE TRANSCRIPTIONAL REGULATOR YHJB-RELATED"/>
    <property type="match status" value="1"/>
</dbReference>
<dbReference type="GO" id="GO:0000160">
    <property type="term" value="P:phosphorelay signal transduction system"/>
    <property type="evidence" value="ECO:0007669"/>
    <property type="project" value="InterPro"/>
</dbReference>
<dbReference type="PROSITE" id="PS50110">
    <property type="entry name" value="RESPONSE_REGULATORY"/>
    <property type="match status" value="1"/>
</dbReference>
<proteinExistence type="predicted"/>
<evidence type="ECO:0000256" key="1">
    <source>
        <dbReference type="PROSITE-ProRule" id="PRU00169"/>
    </source>
</evidence>
<gene>
    <name evidence="3" type="ORF">C8E89_13323</name>
</gene>
<evidence type="ECO:0000313" key="4">
    <source>
        <dbReference type="Proteomes" id="UP000247781"/>
    </source>
</evidence>
<dbReference type="SMART" id="SM00448">
    <property type="entry name" value="REC"/>
    <property type="match status" value="1"/>
</dbReference>
<dbReference type="CDD" id="cd17535">
    <property type="entry name" value="REC_NarL-like"/>
    <property type="match status" value="1"/>
</dbReference>
<comment type="caution">
    <text evidence="3">The sequence shown here is derived from an EMBL/GenBank/DDBJ whole genome shotgun (WGS) entry which is preliminary data.</text>
</comment>
<evidence type="ECO:0000259" key="2">
    <source>
        <dbReference type="PROSITE" id="PS50110"/>
    </source>
</evidence>
<reference evidence="3 4" key="2">
    <citation type="submission" date="2018-06" db="EMBL/GenBank/DDBJ databases">
        <title>Sequencing of bacterial isolates from soil warming experiment in Harvard Forest, Massachusetts, USA.</title>
        <authorList>
            <person name="Deangelis K.PhD."/>
        </authorList>
    </citation>
    <scope>NUCLEOTIDE SEQUENCE [LARGE SCALE GENOMIC DNA]</scope>
    <source>
        <strain evidence="3 4">GAS496</strain>
    </source>
</reference>
<dbReference type="InterPro" id="IPR051015">
    <property type="entry name" value="EvgA-like"/>
</dbReference>
<feature type="modified residue" description="4-aspartylphosphate" evidence="1">
    <location>
        <position position="52"/>
    </location>
</feature>
<dbReference type="RefSeq" id="WP_110319719.1">
    <property type="nucleotide sequence ID" value="NZ_QJJU01000033.1"/>
</dbReference>
<dbReference type="EMBL" id="QJJU01000033">
    <property type="protein sequence ID" value="PXX00762.1"/>
    <property type="molecule type" value="Genomic_DNA"/>
</dbReference>
<dbReference type="Pfam" id="PF00072">
    <property type="entry name" value="Response_reg"/>
    <property type="match status" value="1"/>
</dbReference>
<dbReference type="SUPFAM" id="SSF52172">
    <property type="entry name" value="CheY-like"/>
    <property type="match status" value="1"/>
</dbReference>
<keyword evidence="1" id="KW-0597">Phosphoprotein</keyword>
<dbReference type="InterPro" id="IPR011006">
    <property type="entry name" value="CheY-like_superfamily"/>
</dbReference>
<evidence type="ECO:0000313" key="3">
    <source>
        <dbReference type="EMBL" id="PXX00762.1"/>
    </source>
</evidence>
<sequence length="126" mass="13124">MRCLIVDDSAVFVHAACHLLEHHGITVAGVASTSQEALRRFEELAPDVALVDVELGEESGFELAEALVATGSQASVILVSTHTAEQFADMIAASAAAGFICKSDLTGDAITALVDGSTKRPEGDQR</sequence>
<dbReference type="Gene3D" id="3.40.50.2300">
    <property type="match status" value="1"/>
</dbReference>
<feature type="domain" description="Response regulatory" evidence="2">
    <location>
        <begin position="2"/>
        <end position="117"/>
    </location>
</feature>
<dbReference type="OrthoDB" id="7352332at2"/>
<dbReference type="AlphaFoldDB" id="A0A318HEY8"/>
<dbReference type="Proteomes" id="UP000247781">
    <property type="component" value="Unassembled WGS sequence"/>
</dbReference>
<dbReference type="PANTHER" id="PTHR45566:SF2">
    <property type="entry name" value="NARL SUBFAMILY"/>
    <property type="match status" value="1"/>
</dbReference>
<organism evidence="3 4">
    <name type="scientific">Mycolicibacterium moriokaense</name>
    <dbReference type="NCBI Taxonomy" id="39691"/>
    <lineage>
        <taxon>Bacteria</taxon>
        <taxon>Bacillati</taxon>
        <taxon>Actinomycetota</taxon>
        <taxon>Actinomycetes</taxon>
        <taxon>Mycobacteriales</taxon>
        <taxon>Mycobacteriaceae</taxon>
        <taxon>Mycolicibacterium</taxon>
    </lineage>
</organism>
<name>A0A318HEY8_9MYCO</name>
<dbReference type="InterPro" id="IPR058245">
    <property type="entry name" value="NreC/VraR/RcsB-like_REC"/>
</dbReference>
<accession>A0A318HEY8</accession>
<protein>
    <submittedName>
        <fullName evidence="3">Response regulator receiver domain-containing protein</fullName>
    </submittedName>
</protein>